<keyword evidence="2" id="KW-0238">DNA-binding</keyword>
<evidence type="ECO:0000256" key="1">
    <source>
        <dbReference type="ARBA" id="ARBA00023015"/>
    </source>
</evidence>
<dbReference type="RefSeq" id="WP_349243416.1">
    <property type="nucleotide sequence ID" value="NZ_JASCXX010000003.1"/>
</dbReference>
<reference evidence="5" key="1">
    <citation type="submission" date="2023-05" db="EMBL/GenBank/DDBJ databases">
        <title>Anaerotaeda fermentans gen. nov., sp. nov., a novel anaerobic planctomycete of the new family within the order Sedimentisphaerales isolated from Taman Peninsula, Russia.</title>
        <authorList>
            <person name="Khomyakova M.A."/>
            <person name="Merkel A.Y."/>
            <person name="Slobodkin A.I."/>
        </authorList>
    </citation>
    <scope>NUCLEOTIDE SEQUENCE</scope>
    <source>
        <strain evidence="5">M17dextr</strain>
    </source>
</reference>
<sequence>MTTKAELAVAVRRPLTCHDCVFCRWDGGLWLRTIVSGLPVLGMCANHPDTPGQWREIPVGGPCRNFRPKPRPAAEPPQPPGDDVRYIPLTRGLYALVDARNYDWLSRHKWSVHSTGQGKAQYAVRGCGGRKIFMHREIMKTPPGMVVDHINRNGLDNREANMRNCTRLQNLQNRYWHAGRSQYRGVSPQGDKWMALVGYNGETIYVGLFEDEVEAAKARDRKAYELAGEFAYLNFPDEIER</sequence>
<accession>A0AAW6TUT0</accession>
<dbReference type="SMART" id="SM00380">
    <property type="entry name" value="AP2"/>
    <property type="match status" value="1"/>
</dbReference>
<keyword evidence="6" id="KW-1185">Reference proteome</keyword>
<feature type="domain" description="AP2/ERF" evidence="4">
    <location>
        <begin position="182"/>
        <end position="236"/>
    </location>
</feature>
<keyword evidence="1" id="KW-0805">Transcription regulation</keyword>
<dbReference type="InterPro" id="IPR016177">
    <property type="entry name" value="DNA-bd_dom_sf"/>
</dbReference>
<dbReference type="Gene3D" id="3.90.75.20">
    <property type="match status" value="1"/>
</dbReference>
<keyword evidence="5" id="KW-0378">Hydrolase</keyword>
<dbReference type="GO" id="GO:0003700">
    <property type="term" value="F:DNA-binding transcription factor activity"/>
    <property type="evidence" value="ECO:0007669"/>
    <property type="project" value="InterPro"/>
</dbReference>
<evidence type="ECO:0000256" key="3">
    <source>
        <dbReference type="ARBA" id="ARBA00023163"/>
    </source>
</evidence>
<dbReference type="GO" id="GO:0003677">
    <property type="term" value="F:DNA binding"/>
    <property type="evidence" value="ECO:0007669"/>
    <property type="project" value="UniProtKB-KW"/>
</dbReference>
<dbReference type="InterPro" id="IPR044925">
    <property type="entry name" value="His-Me_finger_sf"/>
</dbReference>
<keyword evidence="5" id="KW-0540">Nuclease</keyword>
<dbReference type="SUPFAM" id="SSF54171">
    <property type="entry name" value="DNA-binding domain"/>
    <property type="match status" value="1"/>
</dbReference>
<keyword evidence="5" id="KW-0255">Endonuclease</keyword>
<dbReference type="PROSITE" id="PS51032">
    <property type="entry name" value="AP2_ERF"/>
    <property type="match status" value="1"/>
</dbReference>
<comment type="caution">
    <text evidence="5">The sequence shown here is derived from an EMBL/GenBank/DDBJ whole genome shotgun (WGS) entry which is preliminary data.</text>
</comment>
<dbReference type="InterPro" id="IPR003615">
    <property type="entry name" value="HNH_nuc"/>
</dbReference>
<evidence type="ECO:0000313" key="5">
    <source>
        <dbReference type="EMBL" id="MDI6448004.1"/>
    </source>
</evidence>
<evidence type="ECO:0000259" key="4">
    <source>
        <dbReference type="PROSITE" id="PS51032"/>
    </source>
</evidence>
<dbReference type="SUPFAM" id="SSF54060">
    <property type="entry name" value="His-Me finger endonucleases"/>
    <property type="match status" value="1"/>
</dbReference>
<dbReference type="Gene3D" id="3.30.730.10">
    <property type="entry name" value="AP2/ERF domain"/>
    <property type="match status" value="1"/>
</dbReference>
<keyword evidence="3" id="KW-0804">Transcription</keyword>
<organism evidence="5 6">
    <name type="scientific">Anaerobaca lacustris</name>
    <dbReference type="NCBI Taxonomy" id="3044600"/>
    <lineage>
        <taxon>Bacteria</taxon>
        <taxon>Pseudomonadati</taxon>
        <taxon>Planctomycetota</taxon>
        <taxon>Phycisphaerae</taxon>
        <taxon>Sedimentisphaerales</taxon>
        <taxon>Anaerobacaceae</taxon>
        <taxon>Anaerobaca</taxon>
    </lineage>
</organism>
<evidence type="ECO:0000313" key="6">
    <source>
        <dbReference type="Proteomes" id="UP001431776"/>
    </source>
</evidence>
<dbReference type="InterPro" id="IPR036955">
    <property type="entry name" value="AP2/ERF_dom_sf"/>
</dbReference>
<protein>
    <submittedName>
        <fullName evidence="5">HNH endonuclease</fullName>
    </submittedName>
</protein>
<dbReference type="Pfam" id="PF13392">
    <property type="entry name" value="HNH_3"/>
    <property type="match status" value="1"/>
</dbReference>
<dbReference type="Proteomes" id="UP001431776">
    <property type="component" value="Unassembled WGS sequence"/>
</dbReference>
<proteinExistence type="predicted"/>
<dbReference type="EMBL" id="JASCXX010000003">
    <property type="protein sequence ID" value="MDI6448004.1"/>
    <property type="molecule type" value="Genomic_DNA"/>
</dbReference>
<dbReference type="InterPro" id="IPR001471">
    <property type="entry name" value="AP2/ERF_dom"/>
</dbReference>
<dbReference type="GO" id="GO:0004519">
    <property type="term" value="F:endonuclease activity"/>
    <property type="evidence" value="ECO:0007669"/>
    <property type="project" value="UniProtKB-KW"/>
</dbReference>
<evidence type="ECO:0000256" key="2">
    <source>
        <dbReference type="ARBA" id="ARBA00023125"/>
    </source>
</evidence>
<dbReference type="AlphaFoldDB" id="A0AAW6TUT0"/>
<name>A0AAW6TUT0_9BACT</name>
<gene>
    <name evidence="5" type="ORF">QJ522_03015</name>
</gene>